<dbReference type="InterPro" id="IPR010718">
    <property type="entry name" value="DUF1294"/>
</dbReference>
<organism evidence="3 4">
    <name type="scientific">Alysiella crassa</name>
    <dbReference type="NCBI Taxonomy" id="153491"/>
    <lineage>
        <taxon>Bacteria</taxon>
        <taxon>Pseudomonadati</taxon>
        <taxon>Pseudomonadota</taxon>
        <taxon>Betaproteobacteria</taxon>
        <taxon>Neisseriales</taxon>
        <taxon>Neisseriaceae</taxon>
        <taxon>Alysiella</taxon>
    </lineage>
</organism>
<evidence type="ECO:0000313" key="4">
    <source>
        <dbReference type="Proteomes" id="UP000254209"/>
    </source>
</evidence>
<evidence type="ECO:0000313" key="3">
    <source>
        <dbReference type="EMBL" id="SSY80910.1"/>
    </source>
</evidence>
<protein>
    <submittedName>
        <fullName evidence="3">Protein of uncharacterized function (DUF1294)</fullName>
    </submittedName>
</protein>
<keyword evidence="4" id="KW-1185">Reference proteome</keyword>
<evidence type="ECO:0000256" key="1">
    <source>
        <dbReference type="SAM" id="Phobius"/>
    </source>
</evidence>
<dbReference type="RefSeq" id="WP_034290682.1">
    <property type="nucleotide sequence ID" value="NZ_CP091519.2"/>
</dbReference>
<sequence>MTQLFKPAPDYDTKILLHRGVAGNIVKWNAERGFGFIKTAALEEEIFFHANNLVAKQQRAPRKNEAITVYAKYDETQKCWTATQVTSAERAEIADAYLAQEQALLRPMKDKLMWAVPLVCVWLILLMILAWQLAAISALVSGVAMILYAWDKHCALHARSRVPENSLHAVALLGGWAGALVARYLFRHKTQKQPFVGIFWGTVVLNVVLVGYLIFSGSLK</sequence>
<dbReference type="Pfam" id="PF00313">
    <property type="entry name" value="CSD"/>
    <property type="match status" value="1"/>
</dbReference>
<feature type="transmembrane region" description="Helical" evidence="1">
    <location>
        <begin position="198"/>
        <end position="215"/>
    </location>
</feature>
<feature type="transmembrane region" description="Helical" evidence="1">
    <location>
        <begin position="114"/>
        <end position="147"/>
    </location>
</feature>
<dbReference type="STRING" id="1120980.GCA_000745955_00199"/>
<dbReference type="OrthoDB" id="72963at2"/>
<name>A0A376BVD3_9NEIS</name>
<dbReference type="AlphaFoldDB" id="A0A376BVD3"/>
<dbReference type="SUPFAM" id="SSF50249">
    <property type="entry name" value="Nucleic acid-binding proteins"/>
    <property type="match status" value="1"/>
</dbReference>
<dbReference type="Proteomes" id="UP000254209">
    <property type="component" value="Unassembled WGS sequence"/>
</dbReference>
<dbReference type="InterPro" id="IPR012340">
    <property type="entry name" value="NA-bd_OB-fold"/>
</dbReference>
<feature type="transmembrane region" description="Helical" evidence="1">
    <location>
        <begin position="167"/>
        <end position="186"/>
    </location>
</feature>
<feature type="domain" description="CSD" evidence="2">
    <location>
        <begin position="25"/>
        <end position="86"/>
    </location>
</feature>
<dbReference type="GO" id="GO:0003676">
    <property type="term" value="F:nucleic acid binding"/>
    <property type="evidence" value="ECO:0007669"/>
    <property type="project" value="InterPro"/>
</dbReference>
<gene>
    <name evidence="3" type="ORF">NCTC10283_02474</name>
</gene>
<keyword evidence="1" id="KW-1133">Transmembrane helix</keyword>
<keyword evidence="1" id="KW-0812">Transmembrane</keyword>
<reference evidence="3 4" key="1">
    <citation type="submission" date="2018-06" db="EMBL/GenBank/DDBJ databases">
        <authorList>
            <consortium name="Pathogen Informatics"/>
            <person name="Doyle S."/>
        </authorList>
    </citation>
    <scope>NUCLEOTIDE SEQUENCE [LARGE SCALE GENOMIC DNA]</scope>
    <source>
        <strain evidence="3 4">NCTC10283</strain>
    </source>
</reference>
<dbReference type="Pfam" id="PF06961">
    <property type="entry name" value="DUF1294"/>
    <property type="match status" value="1"/>
</dbReference>
<dbReference type="Gene3D" id="2.40.50.140">
    <property type="entry name" value="Nucleic acid-binding proteins"/>
    <property type="match status" value="1"/>
</dbReference>
<dbReference type="InterPro" id="IPR002059">
    <property type="entry name" value="CSP_DNA-bd"/>
</dbReference>
<keyword evidence="1" id="KW-0472">Membrane</keyword>
<dbReference type="EMBL" id="UFSO01000003">
    <property type="protein sequence ID" value="SSY80910.1"/>
    <property type="molecule type" value="Genomic_DNA"/>
</dbReference>
<proteinExistence type="predicted"/>
<evidence type="ECO:0000259" key="2">
    <source>
        <dbReference type="Pfam" id="PF00313"/>
    </source>
</evidence>
<dbReference type="CDD" id="cd04458">
    <property type="entry name" value="CSP_CDS"/>
    <property type="match status" value="1"/>
</dbReference>
<accession>A0A376BVD3</accession>